<dbReference type="Proteomes" id="UP001431963">
    <property type="component" value="Unassembled WGS sequence"/>
</dbReference>
<evidence type="ECO:0000313" key="2">
    <source>
        <dbReference type="Proteomes" id="UP001431963"/>
    </source>
</evidence>
<protein>
    <submittedName>
        <fullName evidence="1">Uncharacterized protein</fullName>
    </submittedName>
</protein>
<sequence>MDLQRLFQMLFNRVVSRMIGRAMKLGIDRMVGPKPDRKTMTPAERTQADQAAAMTRRAKQATKFIRRL</sequence>
<proteinExistence type="predicted"/>
<comment type="caution">
    <text evidence="1">The sequence shown here is derived from an EMBL/GenBank/DDBJ whole genome shotgun (WGS) entry which is preliminary data.</text>
</comment>
<organism evidence="1 2">
    <name type="scientific">Gemmobacter denitrificans</name>
    <dbReference type="NCBI Taxonomy" id="3123040"/>
    <lineage>
        <taxon>Bacteria</taxon>
        <taxon>Pseudomonadati</taxon>
        <taxon>Pseudomonadota</taxon>
        <taxon>Alphaproteobacteria</taxon>
        <taxon>Rhodobacterales</taxon>
        <taxon>Paracoccaceae</taxon>
        <taxon>Gemmobacter</taxon>
    </lineage>
</organism>
<gene>
    <name evidence="1" type="ORF">V6590_01430</name>
</gene>
<reference evidence="1" key="1">
    <citation type="submission" date="2024-02" db="EMBL/GenBank/DDBJ databases">
        <title>Genome sequences of strain Gemmobacter sp. JM10B15.</title>
        <authorList>
            <person name="Zhang M."/>
        </authorList>
    </citation>
    <scope>NUCLEOTIDE SEQUENCE</scope>
    <source>
        <strain evidence="1">JM10B15</strain>
    </source>
</reference>
<dbReference type="EMBL" id="JBALHR010000001">
    <property type="protein sequence ID" value="MEH7826802.1"/>
    <property type="molecule type" value="Genomic_DNA"/>
</dbReference>
<accession>A0ABU8BQ20</accession>
<keyword evidence="2" id="KW-1185">Reference proteome</keyword>
<evidence type="ECO:0000313" key="1">
    <source>
        <dbReference type="EMBL" id="MEH7826802.1"/>
    </source>
</evidence>
<name>A0ABU8BQ20_9RHOB</name>
<dbReference type="RefSeq" id="WP_335418445.1">
    <property type="nucleotide sequence ID" value="NZ_JBALHR010000001.1"/>
</dbReference>